<keyword evidence="4" id="KW-1185">Reference proteome</keyword>
<dbReference type="GO" id="GO:0016197">
    <property type="term" value="P:endosomal transport"/>
    <property type="evidence" value="ECO:0007669"/>
    <property type="project" value="TreeGrafter"/>
</dbReference>
<comment type="caution">
    <text evidence="3">The sequence shown here is derived from an EMBL/GenBank/DDBJ whole genome shotgun (WGS) entry which is preliminary data.</text>
</comment>
<dbReference type="Pfam" id="PF19439">
    <property type="entry name" value="CLEC16A_C"/>
    <property type="match status" value="2"/>
</dbReference>
<dbReference type="PANTHER" id="PTHR21481">
    <property type="entry name" value="PROTEIN CLEC16A"/>
    <property type="match status" value="1"/>
</dbReference>
<dbReference type="GO" id="GO:0005770">
    <property type="term" value="C:late endosome"/>
    <property type="evidence" value="ECO:0007669"/>
    <property type="project" value="TreeGrafter"/>
</dbReference>
<dbReference type="Proteomes" id="UP001159641">
    <property type="component" value="Unassembled WGS sequence"/>
</dbReference>
<protein>
    <recommendedName>
        <fullName evidence="2">CLEC16A/TT9 C-terminal domain-containing protein</fullName>
    </recommendedName>
</protein>
<evidence type="ECO:0000259" key="2">
    <source>
        <dbReference type="Pfam" id="PF19439"/>
    </source>
</evidence>
<name>A0AB34H4R0_ESCRO</name>
<dbReference type="InterPro" id="IPR039272">
    <property type="entry name" value="CLEC16A/TT9"/>
</dbReference>
<evidence type="ECO:0000313" key="3">
    <source>
        <dbReference type="EMBL" id="KAJ8786646.1"/>
    </source>
</evidence>
<feature type="region of interest" description="Disordered" evidence="1">
    <location>
        <begin position="1"/>
        <end position="30"/>
    </location>
</feature>
<sequence>MERSKLPELAPSTSVQEQNTTDEEKSAATGLDSVQWSRPFLDMVYHALDSPDDDYHALFVLCLLYAMSHNKVLSSAPDTRSALSQSLLTECLSAEWQLPRAALFLAAGARCTRGLRREGAVGGGGGAQLQKARGHVGMEPEKLERIQLPVPTAAEKTTYNHLLAERLIRIMNNAAQPDGKIRLATLELSCLLLKQQVVTSTGCIIKDVHLACLEGAREESVHLVRHFYKGEEIFLDMFEDEYRSMTMKPMNVEYLMMDASILLPPTGTPLTGIDFVKRLPCGDVEKTRRAIRVFFMLRSLSLQLRGQPETQLPLTREEDLIKTDDVLDLNRSCPRTSTAMGTYKAHDAHMWQSYSKFSICV</sequence>
<feature type="domain" description="CLEC16A/TT9 C-terminal" evidence="2">
    <location>
        <begin position="136"/>
        <end position="332"/>
    </location>
</feature>
<dbReference type="PANTHER" id="PTHR21481:SF0">
    <property type="entry name" value="PROTEIN CLEC16A"/>
    <property type="match status" value="1"/>
</dbReference>
<gene>
    <name evidence="3" type="ORF">J1605_006135</name>
</gene>
<accession>A0AB34H4R0</accession>
<dbReference type="InterPro" id="IPR045820">
    <property type="entry name" value="CLEC16A/TT9_C"/>
</dbReference>
<proteinExistence type="predicted"/>
<dbReference type="GO" id="GO:0007034">
    <property type="term" value="P:vacuolar transport"/>
    <property type="evidence" value="ECO:0007669"/>
    <property type="project" value="TreeGrafter"/>
</dbReference>
<feature type="domain" description="CLEC16A/TT9 C-terminal" evidence="2">
    <location>
        <begin position="1"/>
        <end position="74"/>
    </location>
</feature>
<dbReference type="EMBL" id="JAIQCJ010001983">
    <property type="protein sequence ID" value="KAJ8786646.1"/>
    <property type="molecule type" value="Genomic_DNA"/>
</dbReference>
<organism evidence="3 4">
    <name type="scientific">Eschrichtius robustus</name>
    <name type="common">California gray whale</name>
    <name type="synonym">Eschrichtius gibbosus</name>
    <dbReference type="NCBI Taxonomy" id="9764"/>
    <lineage>
        <taxon>Eukaryota</taxon>
        <taxon>Metazoa</taxon>
        <taxon>Chordata</taxon>
        <taxon>Craniata</taxon>
        <taxon>Vertebrata</taxon>
        <taxon>Euteleostomi</taxon>
        <taxon>Mammalia</taxon>
        <taxon>Eutheria</taxon>
        <taxon>Laurasiatheria</taxon>
        <taxon>Artiodactyla</taxon>
        <taxon>Whippomorpha</taxon>
        <taxon>Cetacea</taxon>
        <taxon>Mysticeti</taxon>
        <taxon>Eschrichtiidae</taxon>
        <taxon>Eschrichtius</taxon>
    </lineage>
</organism>
<dbReference type="AlphaFoldDB" id="A0AB34H4R0"/>
<evidence type="ECO:0000256" key="1">
    <source>
        <dbReference type="SAM" id="MobiDB-lite"/>
    </source>
</evidence>
<evidence type="ECO:0000313" key="4">
    <source>
        <dbReference type="Proteomes" id="UP001159641"/>
    </source>
</evidence>
<reference evidence="3 4" key="1">
    <citation type="submission" date="2022-11" db="EMBL/GenBank/DDBJ databases">
        <title>Whole genome sequence of Eschrichtius robustus ER-17-0199.</title>
        <authorList>
            <person name="Bruniche-Olsen A."/>
            <person name="Black A.N."/>
            <person name="Fields C.J."/>
            <person name="Walden K."/>
            <person name="Dewoody J.A."/>
        </authorList>
    </citation>
    <scope>NUCLEOTIDE SEQUENCE [LARGE SCALE GENOMIC DNA]</scope>
    <source>
        <strain evidence="3">ER-17-0199</strain>
        <tissue evidence="3">Blubber</tissue>
    </source>
</reference>
<dbReference type="GO" id="GO:1901096">
    <property type="term" value="P:regulation of autophagosome maturation"/>
    <property type="evidence" value="ECO:0007669"/>
    <property type="project" value="TreeGrafter"/>
</dbReference>
<dbReference type="GO" id="GO:0005794">
    <property type="term" value="C:Golgi apparatus"/>
    <property type="evidence" value="ECO:0007669"/>
    <property type="project" value="TreeGrafter"/>
</dbReference>